<keyword evidence="2" id="KW-0004">4Fe-4S</keyword>
<feature type="transmembrane region" description="Helical" evidence="7">
    <location>
        <begin position="90"/>
        <end position="110"/>
    </location>
</feature>
<evidence type="ECO:0000256" key="4">
    <source>
        <dbReference type="ARBA" id="ARBA00022982"/>
    </source>
</evidence>
<dbReference type="PANTHER" id="PTHR30176">
    <property type="entry name" value="FERREDOXIN-TYPE PROTEIN NAPH"/>
    <property type="match status" value="1"/>
</dbReference>
<keyword evidence="3" id="KW-0479">Metal-binding</keyword>
<evidence type="ECO:0000256" key="5">
    <source>
        <dbReference type="ARBA" id="ARBA00023004"/>
    </source>
</evidence>
<feature type="transmembrane region" description="Helical" evidence="7">
    <location>
        <begin position="161"/>
        <end position="180"/>
    </location>
</feature>
<dbReference type="SUPFAM" id="SSF54862">
    <property type="entry name" value="4Fe-4S ferredoxins"/>
    <property type="match status" value="1"/>
</dbReference>
<feature type="transmembrane region" description="Helical" evidence="7">
    <location>
        <begin position="192"/>
        <end position="213"/>
    </location>
</feature>
<dbReference type="InterPro" id="IPR017896">
    <property type="entry name" value="4Fe4S_Fe-S-bd"/>
</dbReference>
<name>A0A4Y8UFQ2_9GAMM</name>
<dbReference type="Gene3D" id="1.10.1060.10">
    <property type="entry name" value="Alpha-helical ferredoxin"/>
    <property type="match status" value="1"/>
</dbReference>
<dbReference type="AlphaFoldDB" id="A0A4Y8UFQ2"/>
<dbReference type="GO" id="GO:0051539">
    <property type="term" value="F:4 iron, 4 sulfur cluster binding"/>
    <property type="evidence" value="ECO:0007669"/>
    <property type="project" value="UniProtKB-KW"/>
</dbReference>
<dbReference type="InterPro" id="IPR051684">
    <property type="entry name" value="Electron_Trans/Redox"/>
</dbReference>
<organism evidence="9 10">
    <name type="scientific">Gammaproteobacteria bacterium LSUCC0057</name>
    <dbReference type="NCBI Taxonomy" id="2559237"/>
    <lineage>
        <taxon>Bacteria</taxon>
        <taxon>Pseudomonadati</taxon>
        <taxon>Pseudomonadota</taxon>
        <taxon>Gammaproteobacteria</taxon>
        <taxon>Cellvibrionales</taxon>
        <taxon>Porticoccaceae</taxon>
        <taxon>SAR92 clade</taxon>
    </lineage>
</organism>
<dbReference type="Pfam" id="PF13746">
    <property type="entry name" value="Fer4_18"/>
    <property type="match status" value="1"/>
</dbReference>
<feature type="domain" description="4Fe-4S ferredoxin-type" evidence="8">
    <location>
        <begin position="259"/>
        <end position="288"/>
    </location>
</feature>
<evidence type="ECO:0000256" key="6">
    <source>
        <dbReference type="ARBA" id="ARBA00023014"/>
    </source>
</evidence>
<evidence type="ECO:0000313" key="10">
    <source>
        <dbReference type="Proteomes" id="UP000298133"/>
    </source>
</evidence>
<accession>A0A4Y8UFQ2</accession>
<evidence type="ECO:0000256" key="7">
    <source>
        <dbReference type="SAM" id="Phobius"/>
    </source>
</evidence>
<dbReference type="Pfam" id="PF12801">
    <property type="entry name" value="Fer4_5"/>
    <property type="match status" value="1"/>
</dbReference>
<feature type="transmembrane region" description="Helical" evidence="7">
    <location>
        <begin position="338"/>
        <end position="357"/>
    </location>
</feature>
<evidence type="ECO:0000256" key="1">
    <source>
        <dbReference type="ARBA" id="ARBA00022448"/>
    </source>
</evidence>
<dbReference type="PANTHER" id="PTHR30176:SF3">
    <property type="entry name" value="FERREDOXIN-TYPE PROTEIN NAPH"/>
    <property type="match status" value="1"/>
</dbReference>
<dbReference type="InterPro" id="IPR013783">
    <property type="entry name" value="Ig-like_fold"/>
</dbReference>
<dbReference type="EMBL" id="SPIA01000002">
    <property type="protein sequence ID" value="TFH67656.1"/>
    <property type="molecule type" value="Genomic_DNA"/>
</dbReference>
<gene>
    <name evidence="9" type="primary">ccoG</name>
    <name evidence="9" type="ORF">E3W66_05210</name>
</gene>
<keyword evidence="7" id="KW-0472">Membrane</keyword>
<protein>
    <submittedName>
        <fullName evidence="9">Cytochrome c oxidase accessory protein CcoG</fullName>
    </submittedName>
</protein>
<dbReference type="GO" id="GO:0005886">
    <property type="term" value="C:plasma membrane"/>
    <property type="evidence" value="ECO:0007669"/>
    <property type="project" value="TreeGrafter"/>
</dbReference>
<dbReference type="OrthoDB" id="9811700at2"/>
<sequence>MSGPAPGNNGHPNNEAIQVLDLYQTAEKIYTRRLNGFFRRLQNWSWMPFLGAYFLIPWLQIDGRPAMLFDLVERKFHVFWITFWPQDFPLLAWLLIIAAFALFTVTNLFGRVWCGFSCPQTVFTQIFMAIEERFEGDRNRRIRLDNSPWGAQKIARKGGKLIAWLVVAFATGLTFVGYFNPIGALTTDLLSWSAHPAAVFWVAFFTLGTFVNAGFMREQICKYVCPYARFQSVMFDSDTLVVSYNAARGEQRGSRRHDHQRGSDGLGDCVDCTLCVQVCPTGIDIRDGLQYECISCGLCVDACNAVMDKLHYPRGLISFTSENALLKGEPVRFLRPRFIGYVSAVTVMTLLFVYTLATRIPLEVDVLRDRDMLYRLRPDGAIENSYMVKINNMDQRDHHYTIAVEGGPMLAYTGQREVMIEAGEVGELLIRLTSSKPLSAANIPISFVVSERDQPTLSDRAESRFISPAPRR</sequence>
<proteinExistence type="predicted"/>
<dbReference type="InterPro" id="IPR014116">
    <property type="entry name" value="Cyt_c_oxidase_cbb3_FixG"/>
</dbReference>
<dbReference type="GO" id="GO:0046872">
    <property type="term" value="F:metal ion binding"/>
    <property type="evidence" value="ECO:0007669"/>
    <property type="project" value="UniProtKB-KW"/>
</dbReference>
<keyword evidence="5" id="KW-0408">Iron</keyword>
<keyword evidence="4" id="KW-0249">Electron transport</keyword>
<evidence type="ECO:0000259" key="8">
    <source>
        <dbReference type="PROSITE" id="PS51379"/>
    </source>
</evidence>
<comment type="caution">
    <text evidence="9">The sequence shown here is derived from an EMBL/GenBank/DDBJ whole genome shotgun (WGS) entry which is preliminary data.</text>
</comment>
<dbReference type="Gene3D" id="2.60.40.10">
    <property type="entry name" value="Immunoglobulins"/>
    <property type="match status" value="1"/>
</dbReference>
<keyword evidence="6" id="KW-0411">Iron-sulfur</keyword>
<feature type="transmembrane region" description="Helical" evidence="7">
    <location>
        <begin position="43"/>
        <end position="61"/>
    </location>
</feature>
<evidence type="ECO:0000313" key="9">
    <source>
        <dbReference type="EMBL" id="TFH67656.1"/>
    </source>
</evidence>
<reference evidence="9 10" key="1">
    <citation type="submission" date="2019-03" db="EMBL/GenBank/DDBJ databases">
        <title>Draft genome of Gammaproteobacteria bacterium LSUCC0057, a member of the SAR92 clade.</title>
        <authorList>
            <person name="Lanclos V.C."/>
            <person name="Doiron C."/>
            <person name="Henson M.W."/>
            <person name="Thrash J.C."/>
        </authorList>
    </citation>
    <scope>NUCLEOTIDE SEQUENCE [LARGE SCALE GENOMIC DNA]</scope>
    <source>
        <strain evidence="9 10">LSUCC0057</strain>
    </source>
</reference>
<keyword evidence="7" id="KW-1133">Transmembrane helix</keyword>
<dbReference type="PROSITE" id="PS51379">
    <property type="entry name" value="4FE4S_FER_2"/>
    <property type="match status" value="1"/>
</dbReference>
<keyword evidence="7" id="KW-0812">Transmembrane</keyword>
<dbReference type="NCBIfam" id="TIGR02745">
    <property type="entry name" value="ccoG_rdxA_fixG"/>
    <property type="match status" value="1"/>
</dbReference>
<dbReference type="PROSITE" id="PS00198">
    <property type="entry name" value="4FE4S_FER_1"/>
    <property type="match status" value="1"/>
</dbReference>
<dbReference type="Proteomes" id="UP000298133">
    <property type="component" value="Unassembled WGS sequence"/>
</dbReference>
<dbReference type="InterPro" id="IPR017900">
    <property type="entry name" value="4Fe4S_Fe_S_CS"/>
</dbReference>
<dbReference type="InterPro" id="IPR009051">
    <property type="entry name" value="Helical_ferredxn"/>
</dbReference>
<dbReference type="InterPro" id="IPR032879">
    <property type="entry name" value="FixG_C"/>
</dbReference>
<evidence type="ECO:0000256" key="2">
    <source>
        <dbReference type="ARBA" id="ARBA00022485"/>
    </source>
</evidence>
<dbReference type="Pfam" id="PF11614">
    <property type="entry name" value="FixG_C"/>
    <property type="match status" value="1"/>
</dbReference>
<keyword evidence="10" id="KW-1185">Reference proteome</keyword>
<keyword evidence="1" id="KW-0813">Transport</keyword>
<evidence type="ECO:0000256" key="3">
    <source>
        <dbReference type="ARBA" id="ARBA00022723"/>
    </source>
</evidence>